<evidence type="ECO:0000256" key="9">
    <source>
        <dbReference type="ARBA" id="ARBA00023136"/>
    </source>
</evidence>
<keyword evidence="6" id="KW-0997">Cell inner membrane</keyword>
<keyword evidence="5" id="KW-0488">Methylation</keyword>
<evidence type="ECO:0000256" key="2">
    <source>
        <dbReference type="ARBA" id="ARBA00009984"/>
    </source>
</evidence>
<dbReference type="InterPro" id="IPR010054">
    <property type="entry name" value="Type2_sec_GspG"/>
</dbReference>
<proteinExistence type="inferred from homology"/>
<comment type="similarity">
    <text evidence="2">Belongs to the GSP G family.</text>
</comment>
<evidence type="ECO:0000313" key="11">
    <source>
        <dbReference type="EMBL" id="GLP98840.1"/>
    </source>
</evidence>
<dbReference type="PANTHER" id="PTHR30093">
    <property type="entry name" value="GENERAL SECRETION PATHWAY PROTEIN G"/>
    <property type="match status" value="1"/>
</dbReference>
<keyword evidence="7" id="KW-0812">Transmembrane</keyword>
<evidence type="ECO:0000256" key="5">
    <source>
        <dbReference type="ARBA" id="ARBA00022481"/>
    </source>
</evidence>
<organism evidence="11 12">
    <name type="scientific">Methylophaga thalassica</name>
    <dbReference type="NCBI Taxonomy" id="40223"/>
    <lineage>
        <taxon>Bacteria</taxon>
        <taxon>Pseudomonadati</taxon>
        <taxon>Pseudomonadota</taxon>
        <taxon>Gammaproteobacteria</taxon>
        <taxon>Thiotrichales</taxon>
        <taxon>Piscirickettsiaceae</taxon>
        <taxon>Methylophaga</taxon>
    </lineage>
</organism>
<dbReference type="PRINTS" id="PR00813">
    <property type="entry name" value="BCTERIALGSPG"/>
</dbReference>
<evidence type="ECO:0000256" key="8">
    <source>
        <dbReference type="ARBA" id="ARBA00022989"/>
    </source>
</evidence>
<evidence type="ECO:0000256" key="6">
    <source>
        <dbReference type="ARBA" id="ARBA00022519"/>
    </source>
</evidence>
<protein>
    <recommendedName>
        <fullName evidence="3">Type II secretion system core protein G</fullName>
    </recommendedName>
</protein>
<dbReference type="RefSeq" id="WP_007145446.1">
    <property type="nucleotide sequence ID" value="NZ_BSND01000003.1"/>
</dbReference>
<evidence type="ECO:0000256" key="1">
    <source>
        <dbReference type="ARBA" id="ARBA00004377"/>
    </source>
</evidence>
<dbReference type="SUPFAM" id="SSF54523">
    <property type="entry name" value="Pili subunits"/>
    <property type="match status" value="1"/>
</dbReference>
<evidence type="ECO:0000256" key="3">
    <source>
        <dbReference type="ARBA" id="ARBA00020042"/>
    </source>
</evidence>
<keyword evidence="12" id="KW-1185">Reference proteome</keyword>
<dbReference type="NCBIfam" id="TIGR01710">
    <property type="entry name" value="typeII_sec_gspG"/>
    <property type="match status" value="1"/>
</dbReference>
<dbReference type="Gene3D" id="3.30.700.10">
    <property type="entry name" value="Glycoprotein, Type 4 Pilin"/>
    <property type="match status" value="1"/>
</dbReference>
<keyword evidence="9" id="KW-0472">Membrane</keyword>
<sequence>MMKKNNRGFSLIELLVVLAILALLVGLVGPRVMKQLGGAKADTAVLQIADLQASLDIYYLDMGVYPTSAQGLNALIEKSADLSGWNGPYLKKKKVPVDPWGHAYHYVSPGKYGDYDLYSLGADNQQGGSGDDQDINSWE</sequence>
<accession>A0ABQ5TVH0</accession>
<dbReference type="Pfam" id="PF08334">
    <property type="entry name" value="T2SSG"/>
    <property type="match status" value="1"/>
</dbReference>
<dbReference type="InterPro" id="IPR013545">
    <property type="entry name" value="T2SS_protein-GspG_C"/>
</dbReference>
<evidence type="ECO:0000259" key="10">
    <source>
        <dbReference type="Pfam" id="PF08334"/>
    </source>
</evidence>
<dbReference type="InterPro" id="IPR000983">
    <property type="entry name" value="Bac_GSPG_pilin"/>
</dbReference>
<keyword evidence="4" id="KW-1003">Cell membrane</keyword>
<dbReference type="Proteomes" id="UP001161423">
    <property type="component" value="Unassembled WGS sequence"/>
</dbReference>
<evidence type="ECO:0000256" key="7">
    <source>
        <dbReference type="ARBA" id="ARBA00022692"/>
    </source>
</evidence>
<name>A0ABQ5TVH0_9GAMM</name>
<dbReference type="Pfam" id="PF07963">
    <property type="entry name" value="N_methyl"/>
    <property type="match status" value="1"/>
</dbReference>
<dbReference type="InterPro" id="IPR045584">
    <property type="entry name" value="Pilin-like"/>
</dbReference>
<evidence type="ECO:0000256" key="4">
    <source>
        <dbReference type="ARBA" id="ARBA00022475"/>
    </source>
</evidence>
<dbReference type="EMBL" id="BSND01000003">
    <property type="protein sequence ID" value="GLP98840.1"/>
    <property type="molecule type" value="Genomic_DNA"/>
</dbReference>
<evidence type="ECO:0000313" key="12">
    <source>
        <dbReference type="Proteomes" id="UP001161423"/>
    </source>
</evidence>
<keyword evidence="8" id="KW-1133">Transmembrane helix</keyword>
<gene>
    <name evidence="11" type="ORF">GCM10007891_06940</name>
</gene>
<dbReference type="PROSITE" id="PS00409">
    <property type="entry name" value="PROKAR_NTER_METHYL"/>
    <property type="match status" value="1"/>
</dbReference>
<dbReference type="NCBIfam" id="TIGR02532">
    <property type="entry name" value="IV_pilin_GFxxxE"/>
    <property type="match status" value="1"/>
</dbReference>
<dbReference type="InterPro" id="IPR012902">
    <property type="entry name" value="N_methyl_site"/>
</dbReference>
<comment type="subcellular location">
    <subcellularLocation>
        <location evidence="1">Cell inner membrane</location>
        <topology evidence="1">Single-pass membrane protein</topology>
    </subcellularLocation>
</comment>
<reference evidence="11" key="1">
    <citation type="journal article" date="2014" name="Int. J. Syst. Evol. Microbiol.">
        <title>Complete genome of a new Firmicutes species belonging to the dominant human colonic microbiota ('Ruminococcus bicirculans') reveals two chromosomes and a selective capacity to utilize plant glucans.</title>
        <authorList>
            <consortium name="NISC Comparative Sequencing Program"/>
            <person name="Wegmann U."/>
            <person name="Louis P."/>
            <person name="Goesmann A."/>
            <person name="Henrissat B."/>
            <person name="Duncan S.H."/>
            <person name="Flint H.J."/>
        </authorList>
    </citation>
    <scope>NUCLEOTIDE SEQUENCE</scope>
    <source>
        <strain evidence="11">NBRC 102424</strain>
    </source>
</reference>
<feature type="domain" description="Type II secretion system protein GspG C-terminal" evidence="10">
    <location>
        <begin position="31"/>
        <end position="138"/>
    </location>
</feature>
<reference evidence="11" key="2">
    <citation type="submission" date="2023-01" db="EMBL/GenBank/DDBJ databases">
        <title>Draft genome sequence of Methylophaga thalassica strain NBRC 102424.</title>
        <authorList>
            <person name="Sun Q."/>
            <person name="Mori K."/>
        </authorList>
    </citation>
    <scope>NUCLEOTIDE SEQUENCE</scope>
    <source>
        <strain evidence="11">NBRC 102424</strain>
    </source>
</reference>
<comment type="caution">
    <text evidence="11">The sequence shown here is derived from an EMBL/GenBank/DDBJ whole genome shotgun (WGS) entry which is preliminary data.</text>
</comment>
<dbReference type="PANTHER" id="PTHR30093:SF45">
    <property type="entry name" value="TYPE II SECRETION SYSTEM CORE PROTEIN G"/>
    <property type="match status" value="1"/>
</dbReference>